<accession>A0A392S6Q6</accession>
<evidence type="ECO:0000313" key="2">
    <source>
        <dbReference type="Proteomes" id="UP000265520"/>
    </source>
</evidence>
<dbReference type="EMBL" id="LXQA010319296">
    <property type="protein sequence ID" value="MCI43575.1"/>
    <property type="molecule type" value="Genomic_DNA"/>
</dbReference>
<dbReference type="Proteomes" id="UP000265520">
    <property type="component" value="Unassembled WGS sequence"/>
</dbReference>
<reference evidence="1 2" key="1">
    <citation type="journal article" date="2018" name="Front. Plant Sci.">
        <title>Red Clover (Trifolium pratense) and Zigzag Clover (T. medium) - A Picture of Genomic Similarities and Differences.</title>
        <authorList>
            <person name="Dluhosova J."/>
            <person name="Istvanek J."/>
            <person name="Nedelnik J."/>
            <person name="Repkova J."/>
        </authorList>
    </citation>
    <scope>NUCLEOTIDE SEQUENCE [LARGE SCALE GENOMIC DNA]</scope>
    <source>
        <strain evidence="2">cv. 10/8</strain>
        <tissue evidence="1">Leaf</tissue>
    </source>
</reference>
<proteinExistence type="predicted"/>
<dbReference type="InterPro" id="IPR011051">
    <property type="entry name" value="RmlC_Cupin_sf"/>
</dbReference>
<dbReference type="SUPFAM" id="SSF51182">
    <property type="entry name" value="RmlC-like cupins"/>
    <property type="match status" value="1"/>
</dbReference>
<name>A0A392S6Q6_9FABA</name>
<dbReference type="InterPro" id="IPR014710">
    <property type="entry name" value="RmlC-like_jellyroll"/>
</dbReference>
<sequence length="50" mass="5377">MIGRDSAISATPAEVLGHVFGLSPQEVNELKNNRNEGVLATPDSRIHDGY</sequence>
<comment type="caution">
    <text evidence="1">The sequence shown here is derived from an EMBL/GenBank/DDBJ whole genome shotgun (WGS) entry which is preliminary data.</text>
</comment>
<dbReference type="Gene3D" id="2.60.120.10">
    <property type="entry name" value="Jelly Rolls"/>
    <property type="match status" value="1"/>
</dbReference>
<protein>
    <submittedName>
        <fullName evidence="1">Glycinin G4-like</fullName>
    </submittedName>
</protein>
<keyword evidence="2" id="KW-1185">Reference proteome</keyword>
<feature type="non-terminal residue" evidence="1">
    <location>
        <position position="50"/>
    </location>
</feature>
<organism evidence="1 2">
    <name type="scientific">Trifolium medium</name>
    <dbReference type="NCBI Taxonomy" id="97028"/>
    <lineage>
        <taxon>Eukaryota</taxon>
        <taxon>Viridiplantae</taxon>
        <taxon>Streptophyta</taxon>
        <taxon>Embryophyta</taxon>
        <taxon>Tracheophyta</taxon>
        <taxon>Spermatophyta</taxon>
        <taxon>Magnoliopsida</taxon>
        <taxon>eudicotyledons</taxon>
        <taxon>Gunneridae</taxon>
        <taxon>Pentapetalae</taxon>
        <taxon>rosids</taxon>
        <taxon>fabids</taxon>
        <taxon>Fabales</taxon>
        <taxon>Fabaceae</taxon>
        <taxon>Papilionoideae</taxon>
        <taxon>50 kb inversion clade</taxon>
        <taxon>NPAAA clade</taxon>
        <taxon>Hologalegina</taxon>
        <taxon>IRL clade</taxon>
        <taxon>Trifolieae</taxon>
        <taxon>Trifolium</taxon>
    </lineage>
</organism>
<dbReference type="AlphaFoldDB" id="A0A392S6Q6"/>
<evidence type="ECO:0000313" key="1">
    <source>
        <dbReference type="EMBL" id="MCI43575.1"/>
    </source>
</evidence>